<dbReference type="RefSeq" id="WP_005575767.1">
    <property type="nucleotide sequence ID" value="NZ_FORO01000034.1"/>
</dbReference>
<dbReference type="EMBL" id="FORO01000034">
    <property type="protein sequence ID" value="SFJ49619.1"/>
    <property type="molecule type" value="Genomic_DNA"/>
</dbReference>
<reference evidence="1 2" key="1">
    <citation type="submission" date="2016-10" db="EMBL/GenBank/DDBJ databases">
        <authorList>
            <person name="de Groot N.N."/>
        </authorList>
    </citation>
    <scope>NUCLEOTIDE SEQUENCE [LARGE SCALE GENOMIC DNA]</scope>
    <source>
        <strain evidence="1 2">SP2</strain>
    </source>
</reference>
<evidence type="ECO:0000313" key="1">
    <source>
        <dbReference type="EMBL" id="SFJ49619.1"/>
    </source>
</evidence>
<gene>
    <name evidence="1" type="ORF">SAMN05443661_13424</name>
</gene>
<sequence length="170" mass="19199">MKGQHARVSGQTVDATVDNLMTVFRDRVREELAEKGIDEFDENDWYPVTEFARTLELIEDRAGEPTVRQLGAAVAKQLEWRDESETPAEALRNLPNGLQSCHRGRVGEFEFEGTDDGGTIAFESPYPREFSKGIVMGTVERFGGQFPNLVESTTTGRVDSDEMCEYEIEW</sequence>
<name>A0A1I3RW50_9EURY</name>
<dbReference type="OrthoDB" id="165361at2157"/>
<organism evidence="1 2">
    <name type="scientific">Natronobacterium gregoryi</name>
    <dbReference type="NCBI Taxonomy" id="44930"/>
    <lineage>
        <taxon>Archaea</taxon>
        <taxon>Methanobacteriati</taxon>
        <taxon>Methanobacteriota</taxon>
        <taxon>Stenosarchaea group</taxon>
        <taxon>Halobacteria</taxon>
        <taxon>Halobacteriales</taxon>
        <taxon>Natrialbaceae</taxon>
        <taxon>Natronobacterium</taxon>
    </lineage>
</organism>
<dbReference type="AlphaFoldDB" id="A0A1I3RW50"/>
<dbReference type="GeneID" id="14209925"/>
<evidence type="ECO:0000313" key="2">
    <source>
        <dbReference type="Proteomes" id="UP000182829"/>
    </source>
</evidence>
<dbReference type="OMA" id="YDMRDEY"/>
<protein>
    <submittedName>
        <fullName evidence="1">Uncharacterized protein</fullName>
    </submittedName>
</protein>
<accession>A0A1I3RW50</accession>
<proteinExistence type="predicted"/>
<dbReference type="Proteomes" id="UP000182829">
    <property type="component" value="Unassembled WGS sequence"/>
</dbReference>